<protein>
    <submittedName>
        <fullName evidence="1">Phosphomethylpyrimidine kinase-domain-containing protein</fullName>
    </submittedName>
</protein>
<organism evidence="1 2">
    <name type="scientific">Russula earlei</name>
    <dbReference type="NCBI Taxonomy" id="71964"/>
    <lineage>
        <taxon>Eukaryota</taxon>
        <taxon>Fungi</taxon>
        <taxon>Dikarya</taxon>
        <taxon>Basidiomycota</taxon>
        <taxon>Agaricomycotina</taxon>
        <taxon>Agaricomycetes</taxon>
        <taxon>Russulales</taxon>
        <taxon>Russulaceae</taxon>
        <taxon>Russula</taxon>
    </lineage>
</organism>
<keyword evidence="1" id="KW-0418">Kinase</keyword>
<evidence type="ECO:0000313" key="2">
    <source>
        <dbReference type="Proteomes" id="UP001207468"/>
    </source>
</evidence>
<accession>A0ACC0TZE5</accession>
<gene>
    <name evidence="1" type="ORF">F5148DRAFT_1370174</name>
</gene>
<comment type="caution">
    <text evidence="1">The sequence shown here is derived from an EMBL/GenBank/DDBJ whole genome shotgun (WGS) entry which is preliminary data.</text>
</comment>
<dbReference type="EMBL" id="JAGFNK010000293">
    <property type="protein sequence ID" value="KAI9453742.1"/>
    <property type="molecule type" value="Genomic_DNA"/>
</dbReference>
<dbReference type="Proteomes" id="UP001207468">
    <property type="component" value="Unassembled WGS sequence"/>
</dbReference>
<keyword evidence="1" id="KW-0808">Transferase</keyword>
<sequence>MYFLPVHSGDNPPAILTIAGSDSGGGAGIQADLKTFTALACYGTSAVTAITAQNTKGVQAVYPIPPEFVKEQIRSVLDDINVTAIKTGMLANQSVVRTVADTLKGLPSLSSLVVDPVCVSTSGHTLLEHDAIDALASELLPLAAVVTPNTREATLLLHQHRLRRAAGRKRSGTGIPSPPEIDSIEDMLHASREAGGHLARGRTRLADVEAAAAREALEIHRVVFDGMLLRDANMEILFQAAPATAVGDVPVVVDVLCEGGDRDERGTGKCTVFVRPFLDSGSTHGTGCTLSAALACGLARGEPLVEAVKLATMYTHECIAASFPASITNPLAVGDVASSSELERHRPMRSDPYPLVRTLIGSNAECVEALCSARFRQATGARDSLAGPLHPFYQVRHRFRSASTARARSRMVNSRQDYLYLKYFARANGLLASKSSDYSEFGAAAETILSVVKESRMHVLFSAQWGVDLTQLESTPESSACTAYGAYIMDIGIRGDAASLLVALAACLLGYGEVGLWLQREANRPESWARLENNPYRKWIEDYSGERYQAAVKVGIGGYSMMVMPSSERIEALALDDPPSPKRLAHWKNIWERCTCLEKQFWDMAMAMS</sequence>
<proteinExistence type="predicted"/>
<reference evidence="1" key="1">
    <citation type="submission" date="2021-03" db="EMBL/GenBank/DDBJ databases">
        <title>Evolutionary priming and transition to the ectomycorrhizal habit in an iconic lineage of mushroom-forming fungi: is preadaptation a requirement?</title>
        <authorList>
            <consortium name="DOE Joint Genome Institute"/>
            <person name="Looney B.P."/>
            <person name="Miyauchi S."/>
            <person name="Morin E."/>
            <person name="Drula E."/>
            <person name="Courty P.E."/>
            <person name="Chicoki N."/>
            <person name="Fauchery L."/>
            <person name="Kohler A."/>
            <person name="Kuo A."/>
            <person name="LaButti K."/>
            <person name="Pangilinan J."/>
            <person name="Lipzen A."/>
            <person name="Riley R."/>
            <person name="Andreopoulos W."/>
            <person name="He G."/>
            <person name="Johnson J."/>
            <person name="Barry K.W."/>
            <person name="Grigoriev I.V."/>
            <person name="Nagy L."/>
            <person name="Hibbett D."/>
            <person name="Henrissat B."/>
            <person name="Matheny P.B."/>
            <person name="Labbe J."/>
            <person name="Martin A.F."/>
        </authorList>
    </citation>
    <scope>NUCLEOTIDE SEQUENCE</scope>
    <source>
        <strain evidence="1">BPL698</strain>
    </source>
</reference>
<name>A0ACC0TZE5_9AGAM</name>
<keyword evidence="2" id="KW-1185">Reference proteome</keyword>
<evidence type="ECO:0000313" key="1">
    <source>
        <dbReference type="EMBL" id="KAI9453742.1"/>
    </source>
</evidence>